<dbReference type="Proteomes" id="UP000319764">
    <property type="component" value="Segment"/>
</dbReference>
<protein>
    <recommendedName>
        <fullName evidence="2 7">E1B protein, small T-antigen</fullName>
    </recommendedName>
</protein>
<dbReference type="Pfam" id="PF01691">
    <property type="entry name" value="Adeno_E1B_19K"/>
    <property type="match status" value="1"/>
</dbReference>
<dbReference type="RefSeq" id="YP_010790596.1">
    <property type="nucleotide sequence ID" value="NC_075450.1"/>
</dbReference>
<evidence type="ECO:0000256" key="3">
    <source>
        <dbReference type="ARBA" id="ARBA00022518"/>
    </source>
</evidence>
<evidence type="ECO:0000256" key="8">
    <source>
        <dbReference type="SAM" id="MobiDB-lite"/>
    </source>
</evidence>
<dbReference type="PROSITE" id="PS50062">
    <property type="entry name" value="BCL2_FAMILY"/>
    <property type="match status" value="1"/>
</dbReference>
<evidence type="ECO:0000256" key="5">
    <source>
        <dbReference type="ARBA" id="ARBA00023189"/>
    </source>
</evidence>
<dbReference type="KEGG" id="vg:80528004"/>
<proteinExistence type="inferred from homology"/>
<keyword evidence="10" id="KW-1185">Reference proteome</keyword>
<comment type="similarity">
    <text evidence="1 7">Belongs to the adenoviridae E1B 19 kDa protein family.</text>
</comment>
<dbReference type="InterPro" id="IPR002475">
    <property type="entry name" value="Bcl2-like"/>
</dbReference>
<feature type="region of interest" description="Disordered" evidence="8">
    <location>
        <begin position="136"/>
        <end position="172"/>
    </location>
</feature>
<keyword evidence="6 7" id="KW-1119">Modulation of host cell apoptosis by virus</keyword>
<accession>A0A3G9ET96</accession>
<dbReference type="GeneID" id="80528004"/>
<organism evidence="9 10">
    <name type="scientific">Bat mastadenovirus</name>
    <dbReference type="NCBI Taxonomy" id="740971"/>
    <lineage>
        <taxon>Viruses</taxon>
        <taxon>Varidnaviria</taxon>
        <taxon>Bamfordvirae</taxon>
        <taxon>Preplasmiviricota</taxon>
        <taxon>Polisuviricotina</taxon>
        <taxon>Pharingeaviricetes</taxon>
        <taxon>Rowavirales</taxon>
        <taxon>Adenoviridae</taxon>
        <taxon>Mastadenovirus</taxon>
        <taxon>Mastadenovirus asiensse</taxon>
    </lineage>
</organism>
<evidence type="ECO:0000256" key="4">
    <source>
        <dbReference type="ARBA" id="ARBA00022581"/>
    </source>
</evidence>
<evidence type="ECO:0000313" key="9">
    <source>
        <dbReference type="EMBL" id="BBE29300.1"/>
    </source>
</evidence>
<feature type="compositionally biased region" description="Acidic residues" evidence="8">
    <location>
        <begin position="137"/>
        <end position="155"/>
    </location>
</feature>
<keyword evidence="5 7" id="KW-1081">Inhibition of host apoptosis by viral BCL2-like protein</keyword>
<name>A0A3G9ET96_9ADEN</name>
<reference evidence="10" key="1">
    <citation type="submission" date="2018-05" db="EMBL/GenBank/DDBJ databases">
        <title>Isolation of two bat adenoviruses from Japanese wild bats.</title>
        <authorList>
            <person name="Kobayashi T."/>
            <person name="Murakami S."/>
            <person name="Horimoto T."/>
        </authorList>
    </citation>
    <scope>NUCLEOTIDE SEQUENCE [LARGE SCALE GENOMIC DNA]</scope>
    <source>
        <strain evidence="10">Vs9</strain>
    </source>
</reference>
<evidence type="ECO:0000256" key="7">
    <source>
        <dbReference type="RuleBase" id="RU364111"/>
    </source>
</evidence>
<dbReference type="EMBL" id="LC385827">
    <property type="protein sequence ID" value="BBE29300.1"/>
    <property type="molecule type" value="Genomic_DNA"/>
</dbReference>
<keyword evidence="3 7" id="KW-0244">Early protein</keyword>
<evidence type="ECO:0000256" key="1">
    <source>
        <dbReference type="ARBA" id="ARBA00010275"/>
    </source>
</evidence>
<evidence type="ECO:0000256" key="2">
    <source>
        <dbReference type="ARBA" id="ARBA00013796"/>
    </source>
</evidence>
<sequence length="172" mass="19492">MDPLSACNSYDSFRHMIRGSLLPPGWIRRWCLSSLSDIVGTISVSSEARFTYSLPDDHLFWSLFKKGFTIGCCNELFEPVDLSNRGRVLAFFAFVSFLLRKWPADSVVPQGERLDLICVPAWSRMQLWKQATAVLEKEDEEDKAEADDDSEEETLVEQSGTDTGDSDEALRE</sequence>
<evidence type="ECO:0000313" key="10">
    <source>
        <dbReference type="Proteomes" id="UP000319764"/>
    </source>
</evidence>
<dbReference type="InterPro" id="IPR002924">
    <property type="entry name" value="Adenovir_t-Ag_E1B_19kDa"/>
</dbReference>
<dbReference type="GO" id="GO:0033668">
    <property type="term" value="P:symbiont-mediated suppression of host apoptosis"/>
    <property type="evidence" value="ECO:0007669"/>
    <property type="project" value="UniProtKB-KW"/>
</dbReference>
<evidence type="ECO:0000256" key="6">
    <source>
        <dbReference type="ARBA" id="ARBA00023323"/>
    </source>
</evidence>
<keyword evidence="4 7" id="KW-0945">Host-virus interaction</keyword>